<accession>A0A540VAJ9</accession>
<sequence>MDLIPPRAEREMAEVLTFGARKYGDGNWQLVEHPEEWYVAAAMRHINAYRDGEENDPETGLHHLAHAMCCLAFVVEEEA</sequence>
<reference evidence="2 3" key="1">
    <citation type="submission" date="2019-06" db="EMBL/GenBank/DDBJ databases">
        <title>Metagenome assembled Genome of Spiribacter salinus SL48-SHIP from the microbial mat of Salt Lake 48 (Novosibirsk region, Russia).</title>
        <authorList>
            <person name="Shipova A."/>
            <person name="Rozanov A.S."/>
            <person name="Bryanskaya A.V."/>
            <person name="Peltek S.E."/>
        </authorList>
    </citation>
    <scope>NUCLEOTIDE SEQUENCE [LARGE SCALE GENOMIC DNA]</scope>
    <source>
        <strain evidence="2">SL48-SHIP-2</strain>
    </source>
</reference>
<dbReference type="Proteomes" id="UP000315400">
    <property type="component" value="Unassembled WGS sequence"/>
</dbReference>
<feature type="domain" description="dATP/dGTP diphosphohydrolase N-terminal" evidence="1">
    <location>
        <begin position="1"/>
        <end position="77"/>
    </location>
</feature>
<organism evidence="2 3">
    <name type="scientific">Spiribacter salinus</name>
    <dbReference type="NCBI Taxonomy" id="1335746"/>
    <lineage>
        <taxon>Bacteria</taxon>
        <taxon>Pseudomonadati</taxon>
        <taxon>Pseudomonadota</taxon>
        <taxon>Gammaproteobacteria</taxon>
        <taxon>Chromatiales</taxon>
        <taxon>Ectothiorhodospiraceae</taxon>
        <taxon>Spiribacter</taxon>
    </lineage>
</organism>
<dbReference type="Pfam" id="PF18909">
    <property type="entry name" value="dGTP_diPhyd_N"/>
    <property type="match status" value="1"/>
</dbReference>
<name>A0A540VAJ9_9GAMM</name>
<comment type="caution">
    <text evidence="2">The sequence shown here is derived from an EMBL/GenBank/DDBJ whole genome shotgun (WGS) entry which is preliminary data.</text>
</comment>
<evidence type="ECO:0000259" key="1">
    <source>
        <dbReference type="Pfam" id="PF18909"/>
    </source>
</evidence>
<evidence type="ECO:0000313" key="3">
    <source>
        <dbReference type="Proteomes" id="UP000315400"/>
    </source>
</evidence>
<dbReference type="EMBL" id="VIFK01000452">
    <property type="protein sequence ID" value="TQE93800.1"/>
    <property type="molecule type" value="Genomic_DNA"/>
</dbReference>
<proteinExistence type="predicted"/>
<gene>
    <name evidence="2" type="ORF">FKY71_18000</name>
</gene>
<protein>
    <recommendedName>
        <fullName evidence="1">dATP/dGTP diphosphohydrolase N-terminal domain-containing protein</fullName>
    </recommendedName>
</protein>
<dbReference type="InterPro" id="IPR044038">
    <property type="entry name" value="dATP/dGTP_diPOhydrolase_N"/>
</dbReference>
<evidence type="ECO:0000313" key="2">
    <source>
        <dbReference type="EMBL" id="TQE93800.1"/>
    </source>
</evidence>
<dbReference type="AlphaFoldDB" id="A0A540VAJ9"/>